<keyword evidence="2" id="KW-1185">Reference proteome</keyword>
<evidence type="ECO:0000313" key="1">
    <source>
        <dbReference type="EMBL" id="KAK7269076.1"/>
    </source>
</evidence>
<name>A0AAN9F578_CROPI</name>
<proteinExistence type="predicted"/>
<gene>
    <name evidence="1" type="ORF">RIF29_21792</name>
</gene>
<organism evidence="1 2">
    <name type="scientific">Crotalaria pallida</name>
    <name type="common">Smooth rattlebox</name>
    <name type="synonym">Crotalaria striata</name>
    <dbReference type="NCBI Taxonomy" id="3830"/>
    <lineage>
        <taxon>Eukaryota</taxon>
        <taxon>Viridiplantae</taxon>
        <taxon>Streptophyta</taxon>
        <taxon>Embryophyta</taxon>
        <taxon>Tracheophyta</taxon>
        <taxon>Spermatophyta</taxon>
        <taxon>Magnoliopsida</taxon>
        <taxon>eudicotyledons</taxon>
        <taxon>Gunneridae</taxon>
        <taxon>Pentapetalae</taxon>
        <taxon>rosids</taxon>
        <taxon>fabids</taxon>
        <taxon>Fabales</taxon>
        <taxon>Fabaceae</taxon>
        <taxon>Papilionoideae</taxon>
        <taxon>50 kb inversion clade</taxon>
        <taxon>genistoids sensu lato</taxon>
        <taxon>core genistoids</taxon>
        <taxon>Crotalarieae</taxon>
        <taxon>Crotalaria</taxon>
    </lineage>
</organism>
<dbReference type="EMBL" id="JAYWIO010000004">
    <property type="protein sequence ID" value="KAK7269076.1"/>
    <property type="molecule type" value="Genomic_DNA"/>
</dbReference>
<protein>
    <submittedName>
        <fullName evidence="1">Uncharacterized protein</fullName>
    </submittedName>
</protein>
<dbReference type="Proteomes" id="UP001372338">
    <property type="component" value="Unassembled WGS sequence"/>
</dbReference>
<sequence length="73" mass="8308">MFINDYKLRSMILDFVFHLAHVVIYDNTYPQKGDPRESSIAHKLDHVVNLAVIIFVMSQPSLSSSSSSSFQSF</sequence>
<accession>A0AAN9F578</accession>
<reference evidence="1 2" key="1">
    <citation type="submission" date="2024-01" db="EMBL/GenBank/DDBJ databases">
        <title>The genomes of 5 underutilized Papilionoideae crops provide insights into root nodulation and disease resistanc.</title>
        <authorList>
            <person name="Yuan L."/>
        </authorList>
    </citation>
    <scope>NUCLEOTIDE SEQUENCE [LARGE SCALE GENOMIC DNA]</scope>
    <source>
        <strain evidence="1">ZHUSHIDOU_FW_LH</strain>
        <tissue evidence="1">Leaf</tissue>
    </source>
</reference>
<evidence type="ECO:0000313" key="2">
    <source>
        <dbReference type="Proteomes" id="UP001372338"/>
    </source>
</evidence>
<dbReference type="AlphaFoldDB" id="A0AAN9F578"/>
<comment type="caution">
    <text evidence="1">The sequence shown here is derived from an EMBL/GenBank/DDBJ whole genome shotgun (WGS) entry which is preliminary data.</text>
</comment>